<dbReference type="eggNOG" id="ENOG50333T4">
    <property type="taxonomic scope" value="Bacteria"/>
</dbReference>
<dbReference type="EMBL" id="JAHOAX010000002">
    <property type="protein sequence ID" value="MBV3122123.1"/>
    <property type="molecule type" value="Genomic_DNA"/>
</dbReference>
<dbReference type="EMBL" id="VVYY01000004">
    <property type="protein sequence ID" value="KAA5399775.1"/>
    <property type="molecule type" value="Genomic_DNA"/>
</dbReference>
<evidence type="ECO:0000313" key="6">
    <source>
        <dbReference type="EMBL" id="RGV77766.1"/>
    </source>
</evidence>
<evidence type="ECO:0000313" key="9">
    <source>
        <dbReference type="Proteomes" id="UP000481616"/>
    </source>
</evidence>
<organism evidence="4 8">
    <name type="scientific">Phocaeicola dorei</name>
    <dbReference type="NCBI Taxonomy" id="357276"/>
    <lineage>
        <taxon>Bacteria</taxon>
        <taxon>Pseudomonadati</taxon>
        <taxon>Bacteroidota</taxon>
        <taxon>Bacteroidia</taxon>
        <taxon>Bacteroidales</taxon>
        <taxon>Bacteroidaceae</taxon>
        <taxon>Phocaeicola</taxon>
    </lineage>
</organism>
<dbReference type="Proteomes" id="UP000481616">
    <property type="component" value="Unassembled WGS sequence"/>
</dbReference>
<keyword evidence="5" id="KW-0449">Lipoprotein</keyword>
<name>A0A076IUQ1_9BACT</name>
<dbReference type="PROSITE" id="PS51257">
    <property type="entry name" value="PROKAR_LIPOPROTEIN"/>
    <property type="match status" value="1"/>
</dbReference>
<evidence type="ECO:0000313" key="3">
    <source>
        <dbReference type="EMBL" id="KAA5399775.1"/>
    </source>
</evidence>
<gene>
    <name evidence="2" type="ORF">CE91St7_09050</name>
    <name evidence="6" type="ORF">DWW04_09640</name>
    <name evidence="4" type="ORF">F2Y51_07170</name>
    <name evidence="3" type="ORF">F2Y58_06555</name>
    <name evidence="5" type="ORF">KSU80_02810</name>
</gene>
<evidence type="ECO:0000313" key="4">
    <source>
        <dbReference type="EMBL" id="KAA5406623.1"/>
    </source>
</evidence>
<dbReference type="Proteomes" id="UP000777173">
    <property type="component" value="Unassembled WGS sequence"/>
</dbReference>
<dbReference type="Proteomes" id="UP001055104">
    <property type="component" value="Unassembled WGS sequence"/>
</dbReference>
<accession>A0A076IUQ1</accession>
<evidence type="ECO:0000313" key="2">
    <source>
        <dbReference type="EMBL" id="GKH80021.1"/>
    </source>
</evidence>
<evidence type="ECO:0000256" key="1">
    <source>
        <dbReference type="SAM" id="SignalP"/>
    </source>
</evidence>
<dbReference type="EMBL" id="BQOB01000001">
    <property type="protein sequence ID" value="GKH80021.1"/>
    <property type="molecule type" value="Genomic_DNA"/>
</dbReference>
<evidence type="ECO:0000313" key="8">
    <source>
        <dbReference type="Proteomes" id="UP000441162"/>
    </source>
</evidence>
<reference evidence="6 7" key="1">
    <citation type="submission" date="2018-08" db="EMBL/GenBank/DDBJ databases">
        <title>A genome reference for cultivated species of the human gut microbiota.</title>
        <authorList>
            <person name="Zou Y."/>
            <person name="Xue W."/>
            <person name="Luo G."/>
        </authorList>
    </citation>
    <scope>NUCLEOTIDE SEQUENCE [LARGE SCALE GENOMIC DNA]</scope>
    <source>
        <strain evidence="6 7">AF14-1AC</strain>
    </source>
</reference>
<comment type="caution">
    <text evidence="4">The sequence shown here is derived from an EMBL/GenBank/DDBJ whole genome shotgun (WGS) entry which is preliminary data.</text>
</comment>
<dbReference type="NCBIfam" id="TIGR04134">
    <property type="entry name" value="lipo_with_rSAM"/>
    <property type="match status" value="1"/>
</dbReference>
<sequence>MNMKKKMTVHRLLSGALVLLGFASCSNEDENLEIRCEYGTPYSKFLVKGTVTSDKDEPLKNIQVIVRQDWNNGVFPADTIYTDEKGEFKTEDLSIGGINEQKVYFNDIDGEENGGAFKSDSVLIKDMNQKKLEEGGHWYVGKFEFSPKGSIKLSKKEKNRED</sequence>
<proteinExistence type="predicted"/>
<dbReference type="InterPro" id="IPR026403">
    <property type="entry name" value="Lipo_with_rSAM"/>
</dbReference>
<evidence type="ECO:0000313" key="5">
    <source>
        <dbReference type="EMBL" id="MBV3122123.1"/>
    </source>
</evidence>
<dbReference type="RefSeq" id="WP_007841320.1">
    <property type="nucleotide sequence ID" value="NZ_BQOA01000001.1"/>
</dbReference>
<reference evidence="5" key="3">
    <citation type="submission" date="2021-06" db="EMBL/GenBank/DDBJ databases">
        <title>Collection of gut derived symbiotic bacterial strains cultured from healthy donors.</title>
        <authorList>
            <person name="Lin H."/>
            <person name="Littmann E."/>
            <person name="Pamer E.G."/>
        </authorList>
    </citation>
    <scope>NUCLEOTIDE SEQUENCE</scope>
    <source>
        <strain evidence="5">MSK.5.10</strain>
    </source>
</reference>
<dbReference type="AlphaFoldDB" id="A0A076IUQ1"/>
<reference evidence="2" key="4">
    <citation type="submission" date="2022-01" db="EMBL/GenBank/DDBJ databases">
        <title>Novel bile acid biosynthetic pathways are enriched in the microbiome of centenarians.</title>
        <authorList>
            <person name="Sato Y."/>
            <person name="Atarashi K."/>
            <person name="Plichta R.D."/>
            <person name="Arai Y."/>
            <person name="Sasajima S."/>
            <person name="Kearney M.S."/>
            <person name="Suda W."/>
            <person name="Takeshita K."/>
            <person name="Sasaki T."/>
            <person name="Okamoto S."/>
            <person name="Skelly N.A."/>
            <person name="Okamura Y."/>
            <person name="Vlamakis H."/>
            <person name="Li Y."/>
            <person name="Tanoue T."/>
            <person name="Takei H."/>
            <person name="Nittono H."/>
            <person name="Narushima S."/>
            <person name="Irie J."/>
            <person name="Itoh H."/>
            <person name="Moriya K."/>
            <person name="Sugiura Y."/>
            <person name="Suematsu M."/>
            <person name="Moritoki N."/>
            <person name="Shibata S."/>
            <person name="Littman R.D."/>
            <person name="Fischbach A.M."/>
            <person name="Uwamino Y."/>
            <person name="Inoue T."/>
            <person name="Honda A."/>
            <person name="Hattori M."/>
            <person name="Murai T."/>
            <person name="Xavier J.R."/>
            <person name="Hirose N."/>
            <person name="Honda K."/>
        </authorList>
    </citation>
    <scope>NUCLEOTIDE SEQUENCE</scope>
    <source>
        <strain evidence="2">CE91-St7</strain>
    </source>
</reference>
<dbReference type="Proteomes" id="UP000441162">
    <property type="component" value="Unassembled WGS sequence"/>
</dbReference>
<dbReference type="EMBL" id="VVZA01000004">
    <property type="protein sequence ID" value="KAA5406623.1"/>
    <property type="molecule type" value="Genomic_DNA"/>
</dbReference>
<dbReference type="Proteomes" id="UP000283678">
    <property type="component" value="Unassembled WGS sequence"/>
</dbReference>
<feature type="chain" id="PRO_5014216576" evidence="1">
    <location>
        <begin position="29"/>
        <end position="162"/>
    </location>
</feature>
<dbReference type="EMBL" id="QRZL01000008">
    <property type="protein sequence ID" value="RGV77766.1"/>
    <property type="molecule type" value="Genomic_DNA"/>
</dbReference>
<protein>
    <submittedName>
        <fullName evidence="5">Radical SAM-associated putative lipoprotein</fullName>
    </submittedName>
</protein>
<evidence type="ECO:0000313" key="7">
    <source>
        <dbReference type="Proteomes" id="UP000283678"/>
    </source>
</evidence>
<dbReference type="KEGG" id="bdo:EL88_23895"/>
<reference evidence="8 9" key="2">
    <citation type="journal article" date="2019" name="Nat. Med.">
        <title>A library of human gut bacterial isolates paired with longitudinal multiomics data enables mechanistic microbiome research.</title>
        <authorList>
            <person name="Poyet M."/>
            <person name="Groussin M."/>
            <person name="Gibbons S.M."/>
            <person name="Avila-Pacheco J."/>
            <person name="Jiang X."/>
            <person name="Kearney S.M."/>
            <person name="Perrotta A.R."/>
            <person name="Berdy B."/>
            <person name="Zhao S."/>
            <person name="Lieberman T.D."/>
            <person name="Swanson P.K."/>
            <person name="Smith M."/>
            <person name="Roesemann S."/>
            <person name="Alexander J.E."/>
            <person name="Rich S.A."/>
            <person name="Livny J."/>
            <person name="Vlamakis H."/>
            <person name="Clish C."/>
            <person name="Bullock K."/>
            <person name="Deik A."/>
            <person name="Scott J."/>
            <person name="Pierce K.A."/>
            <person name="Xavier R.J."/>
            <person name="Alm E.J."/>
        </authorList>
    </citation>
    <scope>NUCLEOTIDE SEQUENCE [LARGE SCALE GENOMIC DNA]</scope>
    <source>
        <strain evidence="3 9">BIOML-A1</strain>
        <strain evidence="4 8">BIOML-A4</strain>
    </source>
</reference>
<keyword evidence="1" id="KW-0732">Signal</keyword>
<feature type="signal peptide" evidence="1">
    <location>
        <begin position="1"/>
        <end position="28"/>
    </location>
</feature>